<proteinExistence type="predicted"/>
<dbReference type="Proteomes" id="UP000319296">
    <property type="component" value="Unassembled WGS sequence"/>
</dbReference>
<evidence type="ECO:0000313" key="2">
    <source>
        <dbReference type="Proteomes" id="UP000319296"/>
    </source>
</evidence>
<sequence>MKNSNKPAKSKIPSFILELPLIINHSDERILNIRLESARQLYNAVLGEALKRLSLMKESSLWQYARSLPKNNKEQISERSKEFKLCATRFKFTDYDIQSYGTVCKNSCQIGEHLDTHTAQKISTRAFKSVQRYQFKQSGKPRFKSKWKSLNSVESKSNASGIRWRDDHIEWSGLNLRVAFDKKDKHDIQAY</sequence>
<reference evidence="1 2" key="1">
    <citation type="journal article" date="2019" name="ISME J.">
        <title>Insights into ecological role of a new deltaproteobacterial order Candidatus Acidulodesulfobacterales by metagenomics and metatranscriptomics.</title>
        <authorList>
            <person name="Tan S."/>
            <person name="Liu J."/>
            <person name="Fang Y."/>
            <person name="Hedlund B.P."/>
            <person name="Lian Z.H."/>
            <person name="Huang L.Y."/>
            <person name="Li J.T."/>
            <person name="Huang L.N."/>
            <person name="Li W.J."/>
            <person name="Jiang H.C."/>
            <person name="Dong H.L."/>
            <person name="Shu W.S."/>
        </authorList>
    </citation>
    <scope>NUCLEOTIDE SEQUENCE [LARGE SCALE GENOMIC DNA]</scope>
    <source>
        <strain evidence="1">AP1</strain>
    </source>
</reference>
<feature type="non-terminal residue" evidence="1">
    <location>
        <position position="191"/>
    </location>
</feature>
<accession>A0A519BLH5</accession>
<comment type="caution">
    <text evidence="1">The sequence shown here is derived from an EMBL/GenBank/DDBJ whole genome shotgun (WGS) entry which is preliminary data.</text>
</comment>
<evidence type="ECO:0000313" key="1">
    <source>
        <dbReference type="EMBL" id="RZD18089.1"/>
    </source>
</evidence>
<organism evidence="1 2">
    <name type="scientific">Candidatus Acididesulfobacter diazotrophicus</name>
    <dbReference type="NCBI Taxonomy" id="2597226"/>
    <lineage>
        <taxon>Bacteria</taxon>
        <taxon>Deltaproteobacteria</taxon>
        <taxon>Candidatus Acidulodesulfobacterales</taxon>
        <taxon>Candidatus Acididesulfobacter</taxon>
    </lineage>
</organism>
<name>A0A519BLH5_9DELT</name>
<protein>
    <submittedName>
        <fullName evidence="1">Transposase</fullName>
    </submittedName>
</protein>
<dbReference type="EMBL" id="SGBB01000015">
    <property type="protein sequence ID" value="RZD18089.1"/>
    <property type="molecule type" value="Genomic_DNA"/>
</dbReference>
<gene>
    <name evidence="1" type="ORF">EVG15_08040</name>
</gene>
<dbReference type="AlphaFoldDB" id="A0A519BLH5"/>